<keyword evidence="2" id="KW-0812">Transmembrane</keyword>
<sequence>MHFSAVLLPLVAALAAASEQPDVAKPLPRLPGGVSFAHDLRRDAADLSRRTDVDPELVCGSNFVDCNNGFCCSSGEKCAGELYGYPVCSDPTNTDGILQGTAAATPYKNIEGVLSSLTAALESLTGSPSVTGSPSASATGAVSSDATTTKASDATKSAAQETGSGSQPTGAASLSVQGGLGSVGMVAMVWGVAVLGGAGWLLA</sequence>
<dbReference type="OrthoDB" id="3792495at2759"/>
<dbReference type="Proteomes" id="UP000799324">
    <property type="component" value="Unassembled WGS sequence"/>
</dbReference>
<keyword evidence="3" id="KW-0732">Signal</keyword>
<proteinExistence type="predicted"/>
<feature type="transmembrane region" description="Helical" evidence="2">
    <location>
        <begin position="183"/>
        <end position="202"/>
    </location>
</feature>
<feature type="compositionally biased region" description="Polar residues" evidence="1">
    <location>
        <begin position="128"/>
        <end position="142"/>
    </location>
</feature>
<keyword evidence="5" id="KW-1185">Reference proteome</keyword>
<keyword evidence="2" id="KW-1133">Transmembrane helix</keyword>
<reference evidence="4" key="1">
    <citation type="journal article" date="2020" name="Stud. Mycol.">
        <title>101 Dothideomycetes genomes: a test case for predicting lifestyles and emergence of pathogens.</title>
        <authorList>
            <person name="Haridas S."/>
            <person name="Albert R."/>
            <person name="Binder M."/>
            <person name="Bloem J."/>
            <person name="Labutti K."/>
            <person name="Salamov A."/>
            <person name="Andreopoulos B."/>
            <person name="Baker S."/>
            <person name="Barry K."/>
            <person name="Bills G."/>
            <person name="Bluhm B."/>
            <person name="Cannon C."/>
            <person name="Castanera R."/>
            <person name="Culley D."/>
            <person name="Daum C."/>
            <person name="Ezra D."/>
            <person name="Gonzalez J."/>
            <person name="Henrissat B."/>
            <person name="Kuo A."/>
            <person name="Liang C."/>
            <person name="Lipzen A."/>
            <person name="Lutzoni F."/>
            <person name="Magnuson J."/>
            <person name="Mondo S."/>
            <person name="Nolan M."/>
            <person name="Ohm R."/>
            <person name="Pangilinan J."/>
            <person name="Park H.-J."/>
            <person name="Ramirez L."/>
            <person name="Alfaro M."/>
            <person name="Sun H."/>
            <person name="Tritt A."/>
            <person name="Yoshinaga Y."/>
            <person name="Zwiers L.-H."/>
            <person name="Turgeon B."/>
            <person name="Goodwin S."/>
            <person name="Spatafora J."/>
            <person name="Crous P."/>
            <person name="Grigoriev I."/>
        </authorList>
    </citation>
    <scope>NUCLEOTIDE SEQUENCE</scope>
    <source>
        <strain evidence="4">CBS 122681</strain>
    </source>
</reference>
<feature type="signal peptide" evidence="3">
    <location>
        <begin position="1"/>
        <end position="17"/>
    </location>
</feature>
<dbReference type="AlphaFoldDB" id="A0A6A6SXP0"/>
<accession>A0A6A6SXP0</accession>
<evidence type="ECO:0000313" key="5">
    <source>
        <dbReference type="Proteomes" id="UP000799324"/>
    </source>
</evidence>
<dbReference type="EMBL" id="MU004431">
    <property type="protein sequence ID" value="KAF2651258.1"/>
    <property type="molecule type" value="Genomic_DNA"/>
</dbReference>
<feature type="compositionally biased region" description="Low complexity" evidence="1">
    <location>
        <begin position="143"/>
        <end position="159"/>
    </location>
</feature>
<evidence type="ECO:0000256" key="3">
    <source>
        <dbReference type="SAM" id="SignalP"/>
    </source>
</evidence>
<name>A0A6A6SXP0_9PLEO</name>
<feature type="chain" id="PRO_5025671466" description="GPI anchored protein" evidence="3">
    <location>
        <begin position="18"/>
        <end position="203"/>
    </location>
</feature>
<evidence type="ECO:0000313" key="4">
    <source>
        <dbReference type="EMBL" id="KAF2651258.1"/>
    </source>
</evidence>
<keyword evidence="2" id="KW-0472">Membrane</keyword>
<evidence type="ECO:0000256" key="2">
    <source>
        <dbReference type="SAM" id="Phobius"/>
    </source>
</evidence>
<gene>
    <name evidence="4" type="ORF">K491DRAFT_696648</name>
</gene>
<evidence type="ECO:0000256" key="1">
    <source>
        <dbReference type="SAM" id="MobiDB-lite"/>
    </source>
</evidence>
<feature type="compositionally biased region" description="Polar residues" evidence="1">
    <location>
        <begin position="160"/>
        <end position="169"/>
    </location>
</feature>
<organism evidence="4 5">
    <name type="scientific">Lophiostoma macrostomum CBS 122681</name>
    <dbReference type="NCBI Taxonomy" id="1314788"/>
    <lineage>
        <taxon>Eukaryota</taxon>
        <taxon>Fungi</taxon>
        <taxon>Dikarya</taxon>
        <taxon>Ascomycota</taxon>
        <taxon>Pezizomycotina</taxon>
        <taxon>Dothideomycetes</taxon>
        <taxon>Pleosporomycetidae</taxon>
        <taxon>Pleosporales</taxon>
        <taxon>Lophiostomataceae</taxon>
        <taxon>Lophiostoma</taxon>
    </lineage>
</organism>
<feature type="region of interest" description="Disordered" evidence="1">
    <location>
        <begin position="125"/>
        <end position="172"/>
    </location>
</feature>
<evidence type="ECO:0008006" key="6">
    <source>
        <dbReference type="Google" id="ProtNLM"/>
    </source>
</evidence>
<protein>
    <recommendedName>
        <fullName evidence="6">GPI anchored protein</fullName>
    </recommendedName>
</protein>